<protein>
    <recommendedName>
        <fullName evidence="6">BEN domain-containing protein</fullName>
    </recommendedName>
</protein>
<dbReference type="PANTHER" id="PTHR35346:SF1">
    <property type="entry name" value="BEN DOMAIN-CONTAINING PROTEIN 6"/>
    <property type="match status" value="1"/>
</dbReference>
<dbReference type="EnsemblMetazoa" id="MESCA007726-RA">
    <property type="protein sequence ID" value="MESCA007726-PA"/>
    <property type="gene ID" value="MESCA007726"/>
</dbReference>
<dbReference type="Gene3D" id="1.10.10.2590">
    <property type="entry name" value="BEN domain"/>
    <property type="match status" value="1"/>
</dbReference>
<evidence type="ECO:0000313" key="8">
    <source>
        <dbReference type="Proteomes" id="UP000015102"/>
    </source>
</evidence>
<organism evidence="7 8">
    <name type="scientific">Megaselia scalaris</name>
    <name type="common">Humpbacked fly</name>
    <name type="synonym">Phora scalaris</name>
    <dbReference type="NCBI Taxonomy" id="36166"/>
    <lineage>
        <taxon>Eukaryota</taxon>
        <taxon>Metazoa</taxon>
        <taxon>Ecdysozoa</taxon>
        <taxon>Arthropoda</taxon>
        <taxon>Hexapoda</taxon>
        <taxon>Insecta</taxon>
        <taxon>Pterygota</taxon>
        <taxon>Neoptera</taxon>
        <taxon>Endopterygota</taxon>
        <taxon>Diptera</taxon>
        <taxon>Brachycera</taxon>
        <taxon>Muscomorpha</taxon>
        <taxon>Platypezoidea</taxon>
        <taxon>Phoridae</taxon>
        <taxon>Megaseliini</taxon>
        <taxon>Megaselia</taxon>
    </lineage>
</organism>
<dbReference type="OMA" id="GCSEMEV"/>
<name>T1GVD2_MEGSC</name>
<keyword evidence="8" id="KW-1185">Reference proteome</keyword>
<dbReference type="STRING" id="36166.T1GVD2"/>
<evidence type="ECO:0000313" key="7">
    <source>
        <dbReference type="EnsemblMetazoa" id="MESCA007726-PA"/>
    </source>
</evidence>
<evidence type="ECO:0000256" key="3">
    <source>
        <dbReference type="ARBA" id="ARBA00023015"/>
    </source>
</evidence>
<dbReference type="GO" id="GO:0003677">
    <property type="term" value="F:DNA binding"/>
    <property type="evidence" value="ECO:0007669"/>
    <property type="project" value="InterPro"/>
</dbReference>
<dbReference type="HOGENOM" id="CLU_1671330_0_0_1"/>
<dbReference type="Proteomes" id="UP000015102">
    <property type="component" value="Unassembled WGS sequence"/>
</dbReference>
<keyword evidence="2" id="KW-0678">Repressor</keyword>
<dbReference type="Pfam" id="PF10523">
    <property type="entry name" value="BEN"/>
    <property type="match status" value="1"/>
</dbReference>
<reference evidence="8" key="1">
    <citation type="submission" date="2013-02" db="EMBL/GenBank/DDBJ databases">
        <authorList>
            <person name="Hughes D."/>
        </authorList>
    </citation>
    <scope>NUCLEOTIDE SEQUENCE</scope>
    <source>
        <strain>Durham</strain>
        <strain evidence="8">NC isolate 2 -- Noor lab</strain>
    </source>
</reference>
<feature type="domain" description="BEN" evidence="6">
    <location>
        <begin position="21"/>
        <end position="119"/>
    </location>
</feature>
<keyword evidence="5" id="KW-0539">Nucleus</keyword>
<dbReference type="EMBL" id="CAQQ02173956">
    <property type="status" value="NOT_ANNOTATED_CDS"/>
    <property type="molecule type" value="Genomic_DNA"/>
</dbReference>
<dbReference type="GO" id="GO:0005634">
    <property type="term" value="C:nucleus"/>
    <property type="evidence" value="ECO:0007669"/>
    <property type="project" value="UniProtKB-SubCell"/>
</dbReference>
<evidence type="ECO:0000256" key="4">
    <source>
        <dbReference type="ARBA" id="ARBA00023163"/>
    </source>
</evidence>
<reference evidence="7" key="2">
    <citation type="submission" date="2015-06" db="UniProtKB">
        <authorList>
            <consortium name="EnsemblMetazoa"/>
        </authorList>
    </citation>
    <scope>IDENTIFICATION</scope>
</reference>
<dbReference type="SMART" id="SM01025">
    <property type="entry name" value="BEN"/>
    <property type="match status" value="1"/>
</dbReference>
<dbReference type="PROSITE" id="PS51457">
    <property type="entry name" value="BEN"/>
    <property type="match status" value="1"/>
</dbReference>
<dbReference type="GO" id="GO:0003714">
    <property type="term" value="F:transcription corepressor activity"/>
    <property type="evidence" value="ECO:0007669"/>
    <property type="project" value="InterPro"/>
</dbReference>
<dbReference type="InterPro" id="IPR037496">
    <property type="entry name" value="BEND6-like"/>
</dbReference>
<evidence type="ECO:0000256" key="5">
    <source>
        <dbReference type="ARBA" id="ARBA00023242"/>
    </source>
</evidence>
<proteinExistence type="predicted"/>
<dbReference type="AlphaFoldDB" id="T1GVD2"/>
<dbReference type="PANTHER" id="PTHR35346">
    <property type="entry name" value="BEN DOMAIN-CONTAINING PROTEIN 6"/>
    <property type="match status" value="1"/>
</dbReference>
<keyword evidence="4" id="KW-0804">Transcription</keyword>
<accession>T1GVD2</accession>
<comment type="subcellular location">
    <subcellularLocation>
        <location evidence="1">Nucleus</location>
    </subcellularLocation>
</comment>
<keyword evidence="3" id="KW-0805">Transcription regulation</keyword>
<dbReference type="GO" id="GO:0045666">
    <property type="term" value="P:positive regulation of neuron differentiation"/>
    <property type="evidence" value="ECO:0007669"/>
    <property type="project" value="InterPro"/>
</dbReference>
<dbReference type="InterPro" id="IPR018379">
    <property type="entry name" value="BEN_domain"/>
</dbReference>
<evidence type="ECO:0000259" key="6">
    <source>
        <dbReference type="PROSITE" id="PS51457"/>
    </source>
</evidence>
<evidence type="ECO:0000256" key="2">
    <source>
        <dbReference type="ARBA" id="ARBA00022491"/>
    </source>
</evidence>
<evidence type="ECO:0000256" key="1">
    <source>
        <dbReference type="ARBA" id="ARBA00004123"/>
    </source>
</evidence>
<sequence>MENSFNTSATDLQSNVQVSIGPNNTKIPAKIYDSIKWESASIATRKLLTAVFDRPTLATHTMTGKQSPAFKDSGKPLKQMLDQDKIKDIIFAVTRKSGVSEKEVRNVITTKCADENKMLRTQQRKRQSLYEIDNKENFYNSQDTKENFYVGQTNKENF</sequence>
<dbReference type="GO" id="GO:0045746">
    <property type="term" value="P:negative regulation of Notch signaling pathway"/>
    <property type="evidence" value="ECO:0007669"/>
    <property type="project" value="InterPro"/>
</dbReference>